<reference evidence="2 3" key="1">
    <citation type="submission" date="2021-01" db="EMBL/GenBank/DDBJ databases">
        <title>Genomics of switchgrass bacterial isolates.</title>
        <authorList>
            <person name="Shade A."/>
        </authorList>
    </citation>
    <scope>NUCLEOTIDE SEQUENCE [LARGE SCALE GENOMIC DNA]</scope>
    <source>
        <strain evidence="2 3">PvP111</strain>
    </source>
</reference>
<organism evidence="2 3">
    <name type="scientific">Rhodococcoides corynebacterioides</name>
    <dbReference type="NCBI Taxonomy" id="53972"/>
    <lineage>
        <taxon>Bacteria</taxon>
        <taxon>Bacillati</taxon>
        <taxon>Actinomycetota</taxon>
        <taxon>Actinomycetes</taxon>
        <taxon>Mycobacteriales</taxon>
        <taxon>Nocardiaceae</taxon>
        <taxon>Rhodococcoides</taxon>
    </lineage>
</organism>
<protein>
    <submittedName>
        <fullName evidence="2">Enzyme related to lactoylglutathione lyase</fullName>
    </submittedName>
</protein>
<dbReference type="InterPro" id="IPR004360">
    <property type="entry name" value="Glyas_Fos-R_dOase_dom"/>
</dbReference>
<accession>A0ABS2KW60</accession>
<sequence length="128" mass="14126">MEVLASRIILRPRNVDETLIFYRDRLRLGIFREYPGGVVFFAGQSLIEVAGHGQAGGRSRADGQGGATILLQVRDVEAARAELESAGVEIVRPPRTEPWGLTEMWIADPDGTRIVVVEVPPDHPQRRG</sequence>
<dbReference type="RefSeq" id="WP_204869032.1">
    <property type="nucleotide sequence ID" value="NZ_JAFBBK010000001.1"/>
</dbReference>
<name>A0ABS2KW60_9NOCA</name>
<keyword evidence="2" id="KW-0456">Lyase</keyword>
<evidence type="ECO:0000313" key="2">
    <source>
        <dbReference type="EMBL" id="MBM7416163.1"/>
    </source>
</evidence>
<evidence type="ECO:0000259" key="1">
    <source>
        <dbReference type="PROSITE" id="PS51819"/>
    </source>
</evidence>
<feature type="domain" description="VOC" evidence="1">
    <location>
        <begin position="4"/>
        <end position="119"/>
    </location>
</feature>
<dbReference type="InterPro" id="IPR037523">
    <property type="entry name" value="VOC_core"/>
</dbReference>
<proteinExistence type="predicted"/>
<evidence type="ECO:0000313" key="3">
    <source>
        <dbReference type="Proteomes" id="UP000703038"/>
    </source>
</evidence>
<comment type="caution">
    <text evidence="2">The sequence shown here is derived from an EMBL/GenBank/DDBJ whole genome shotgun (WGS) entry which is preliminary data.</text>
</comment>
<dbReference type="InterPro" id="IPR029068">
    <property type="entry name" value="Glyas_Bleomycin-R_OHBP_Dase"/>
</dbReference>
<dbReference type="GO" id="GO:0016829">
    <property type="term" value="F:lyase activity"/>
    <property type="evidence" value="ECO:0007669"/>
    <property type="project" value="UniProtKB-KW"/>
</dbReference>
<dbReference type="Pfam" id="PF00903">
    <property type="entry name" value="Glyoxalase"/>
    <property type="match status" value="1"/>
</dbReference>
<dbReference type="EMBL" id="JAFBBK010000001">
    <property type="protein sequence ID" value="MBM7416163.1"/>
    <property type="molecule type" value="Genomic_DNA"/>
</dbReference>
<gene>
    <name evidence="2" type="ORF">JOE42_002896</name>
</gene>
<dbReference type="SUPFAM" id="SSF54593">
    <property type="entry name" value="Glyoxalase/Bleomycin resistance protein/Dihydroxybiphenyl dioxygenase"/>
    <property type="match status" value="1"/>
</dbReference>
<dbReference type="Gene3D" id="3.10.180.10">
    <property type="entry name" value="2,3-Dihydroxybiphenyl 1,2-Dioxygenase, domain 1"/>
    <property type="match status" value="1"/>
</dbReference>
<dbReference type="PROSITE" id="PS51819">
    <property type="entry name" value="VOC"/>
    <property type="match status" value="1"/>
</dbReference>
<keyword evidence="3" id="KW-1185">Reference proteome</keyword>
<dbReference type="Proteomes" id="UP000703038">
    <property type="component" value="Unassembled WGS sequence"/>
</dbReference>